<accession>A0A8I1A3N3</accession>
<comment type="similarity">
    <text evidence="1 3">Belongs to the enoyl-CoA hydratase/isomerase family.</text>
</comment>
<dbReference type="PROSITE" id="PS00166">
    <property type="entry name" value="ENOYL_COA_HYDRATASE"/>
    <property type="match status" value="1"/>
</dbReference>
<dbReference type="InterPro" id="IPR001753">
    <property type="entry name" value="Enoyl-CoA_hydra/iso"/>
</dbReference>
<evidence type="ECO:0000313" key="5">
    <source>
        <dbReference type="Proteomes" id="UP000633619"/>
    </source>
</evidence>
<dbReference type="InterPro" id="IPR018376">
    <property type="entry name" value="Enoyl-CoA_hyd/isom_CS"/>
</dbReference>
<dbReference type="NCBIfam" id="NF005802">
    <property type="entry name" value="PRK07657.1"/>
    <property type="match status" value="1"/>
</dbReference>
<evidence type="ECO:0000313" key="4">
    <source>
        <dbReference type="EMBL" id="MBH8594199.1"/>
    </source>
</evidence>
<name>A0A8I1A3N3_THEIN</name>
<dbReference type="AlphaFoldDB" id="A0A8I1A3N3"/>
<dbReference type="PANTHER" id="PTHR11941:SF54">
    <property type="entry name" value="ENOYL-COA HYDRATASE, MITOCHONDRIAL"/>
    <property type="match status" value="1"/>
</dbReference>
<dbReference type="FunFam" id="1.10.12.10:FF:000001">
    <property type="entry name" value="Probable enoyl-CoA hydratase, mitochondrial"/>
    <property type="match status" value="1"/>
</dbReference>
<comment type="caution">
    <text evidence="4">The sequence shown here is derived from an EMBL/GenBank/DDBJ whole genome shotgun (WGS) entry which is preliminary data.</text>
</comment>
<evidence type="ECO:0000256" key="3">
    <source>
        <dbReference type="RuleBase" id="RU003707"/>
    </source>
</evidence>
<dbReference type="FunFam" id="3.90.226.10:FF:000009">
    <property type="entry name" value="Carnitinyl-CoA dehydratase"/>
    <property type="match status" value="1"/>
</dbReference>
<reference evidence="4 5" key="1">
    <citation type="submission" date="2020-12" db="EMBL/GenBank/DDBJ databases">
        <title>WGS of Thermoactinomyces spp.</title>
        <authorList>
            <person name="Cheng K."/>
        </authorList>
    </citation>
    <scope>NUCLEOTIDE SEQUENCE [LARGE SCALE GENOMIC DNA]</scope>
    <source>
        <strain evidence="5">CICC 10671\DSM 43846</strain>
    </source>
</reference>
<dbReference type="PANTHER" id="PTHR11941">
    <property type="entry name" value="ENOYL-COA HYDRATASE-RELATED"/>
    <property type="match status" value="1"/>
</dbReference>
<dbReference type="InterPro" id="IPR029045">
    <property type="entry name" value="ClpP/crotonase-like_dom_sf"/>
</dbReference>
<gene>
    <name evidence="4" type="ORF">I8U20_02535</name>
</gene>
<dbReference type="Proteomes" id="UP000633619">
    <property type="component" value="Unassembled WGS sequence"/>
</dbReference>
<organism evidence="4 5">
    <name type="scientific">Thermoactinomyces intermedius</name>
    <dbReference type="NCBI Taxonomy" id="2024"/>
    <lineage>
        <taxon>Bacteria</taxon>
        <taxon>Bacillati</taxon>
        <taxon>Bacillota</taxon>
        <taxon>Bacilli</taxon>
        <taxon>Bacillales</taxon>
        <taxon>Thermoactinomycetaceae</taxon>
        <taxon>Thermoactinomyces</taxon>
    </lineage>
</organism>
<sequence>MKMAPVVTEWKEHTAIVTINRPEVHNALNLPALQALQSAMEALTDDPKALAVIITGAGEKAFCAGADLKERRTMDDSQVRRFIRLIRDTFTRIEQMPQPVIAAINGFAFGGGTELALACDIRIAEQHAVMGLTETSLGIIPGAGGTQRLPRLIGKAKAKEWIFTAQKITASEAEKWGLVNEVTETGRALETACRLAGRIGENAPLAVRQAKLAIDRGLETDLMTGLALETSAYETLIPTKDRQEGLKAFAEKRKPRYTGE</sequence>
<dbReference type="InterPro" id="IPR014748">
    <property type="entry name" value="Enoyl-CoA_hydra_C"/>
</dbReference>
<evidence type="ECO:0000256" key="2">
    <source>
        <dbReference type="ARBA" id="ARBA00023239"/>
    </source>
</evidence>
<dbReference type="Pfam" id="PF00378">
    <property type="entry name" value="ECH_1"/>
    <property type="match status" value="1"/>
</dbReference>
<dbReference type="CDD" id="cd06558">
    <property type="entry name" value="crotonase-like"/>
    <property type="match status" value="1"/>
</dbReference>
<proteinExistence type="inferred from homology"/>
<dbReference type="SUPFAM" id="SSF52096">
    <property type="entry name" value="ClpP/crotonase"/>
    <property type="match status" value="1"/>
</dbReference>
<dbReference type="GO" id="GO:0004300">
    <property type="term" value="F:enoyl-CoA hydratase activity"/>
    <property type="evidence" value="ECO:0007669"/>
    <property type="project" value="UniProtKB-EC"/>
</dbReference>
<dbReference type="Gene3D" id="3.90.226.10">
    <property type="entry name" value="2-enoyl-CoA Hydratase, Chain A, domain 1"/>
    <property type="match status" value="1"/>
</dbReference>
<keyword evidence="5" id="KW-1185">Reference proteome</keyword>
<dbReference type="EMBL" id="JAECVW010000001">
    <property type="protein sequence ID" value="MBH8594199.1"/>
    <property type="molecule type" value="Genomic_DNA"/>
</dbReference>
<protein>
    <submittedName>
        <fullName evidence="4">Enoyl-CoA hydratase</fullName>
        <ecNumber evidence="4">4.2.1.17</ecNumber>
    </submittedName>
</protein>
<evidence type="ECO:0000256" key="1">
    <source>
        <dbReference type="ARBA" id="ARBA00005254"/>
    </source>
</evidence>
<dbReference type="RefSeq" id="WP_181730842.1">
    <property type="nucleotide sequence ID" value="NZ_JACEIR010000001.1"/>
</dbReference>
<dbReference type="Gene3D" id="1.10.12.10">
    <property type="entry name" value="Lyase 2-enoyl-coa Hydratase, Chain A, domain 2"/>
    <property type="match status" value="1"/>
</dbReference>
<dbReference type="EC" id="4.2.1.17" evidence="4"/>
<dbReference type="GO" id="GO:0006635">
    <property type="term" value="P:fatty acid beta-oxidation"/>
    <property type="evidence" value="ECO:0007669"/>
    <property type="project" value="TreeGrafter"/>
</dbReference>
<keyword evidence="2 4" id="KW-0456">Lyase</keyword>